<dbReference type="InterPro" id="IPR036836">
    <property type="entry name" value="Agouti_dom_sf"/>
</dbReference>
<comment type="caution">
    <text evidence="6">Lacks conserved residue(s) required for the propagation of feature annotation.</text>
</comment>
<dbReference type="GO" id="GO:0005615">
    <property type="term" value="C:extracellular space"/>
    <property type="evidence" value="ECO:0007669"/>
    <property type="project" value="TreeGrafter"/>
</dbReference>
<dbReference type="InterPro" id="IPR007733">
    <property type="entry name" value="Agouti"/>
</dbReference>
<dbReference type="GO" id="GO:0007218">
    <property type="term" value="P:neuropeptide signaling pathway"/>
    <property type="evidence" value="ECO:0007669"/>
    <property type="project" value="TreeGrafter"/>
</dbReference>
<feature type="domain" description="Agouti" evidence="8">
    <location>
        <begin position="84"/>
        <end position="122"/>
    </location>
</feature>
<evidence type="ECO:0000256" key="6">
    <source>
        <dbReference type="PROSITE-ProRule" id="PRU00494"/>
    </source>
</evidence>
<reference evidence="9" key="1">
    <citation type="submission" date="2022-02" db="EMBL/GenBank/DDBJ databases">
        <title>Atlantic sturgeon de novo genome assembly.</title>
        <authorList>
            <person name="Stock M."/>
            <person name="Klopp C."/>
            <person name="Guiguen Y."/>
            <person name="Cabau C."/>
            <person name="Parinello H."/>
            <person name="Santidrian Yebra-Pimentel E."/>
            <person name="Kuhl H."/>
            <person name="Dirks R.P."/>
            <person name="Guessner J."/>
            <person name="Wuertz S."/>
            <person name="Du K."/>
            <person name="Schartl M."/>
        </authorList>
    </citation>
    <scope>NUCLEOTIDE SEQUENCE</scope>
    <source>
        <strain evidence="9">STURGEONOMICS-FGT-2020</strain>
        <tissue evidence="9">Whole blood</tissue>
    </source>
</reference>
<name>A0AAD8GD40_ACIOX</name>
<dbReference type="GO" id="GO:2000253">
    <property type="term" value="P:positive regulation of feeding behavior"/>
    <property type="evidence" value="ECO:0007669"/>
    <property type="project" value="TreeGrafter"/>
</dbReference>
<keyword evidence="10" id="KW-1185">Reference proteome</keyword>
<proteinExistence type="predicted"/>
<evidence type="ECO:0000256" key="2">
    <source>
        <dbReference type="ARBA" id="ARBA00022525"/>
    </source>
</evidence>
<evidence type="ECO:0000256" key="3">
    <source>
        <dbReference type="ARBA" id="ARBA00022729"/>
    </source>
</evidence>
<evidence type="ECO:0000256" key="1">
    <source>
        <dbReference type="ARBA" id="ARBA00004613"/>
    </source>
</evidence>
<dbReference type="SUPFAM" id="SSF57055">
    <property type="entry name" value="Agouti-related protein"/>
    <property type="match status" value="1"/>
</dbReference>
<dbReference type="PANTHER" id="PTHR16551:SF5">
    <property type="entry name" value="AGOUTI-RELATED PEPTIDE 2"/>
    <property type="match status" value="1"/>
</dbReference>
<keyword evidence="5 6" id="KW-1015">Disulfide bond</keyword>
<evidence type="ECO:0000313" key="10">
    <source>
        <dbReference type="Proteomes" id="UP001230051"/>
    </source>
</evidence>
<feature type="disulfide bond" evidence="6">
    <location>
        <begin position="101"/>
        <end position="122"/>
    </location>
</feature>
<dbReference type="GO" id="GO:0005184">
    <property type="term" value="F:neuropeptide hormone activity"/>
    <property type="evidence" value="ECO:0007669"/>
    <property type="project" value="TreeGrafter"/>
</dbReference>
<dbReference type="Gene3D" id="4.10.760.10">
    <property type="entry name" value="Agouti domain"/>
    <property type="match status" value="1"/>
</dbReference>
<dbReference type="Pfam" id="PF05039">
    <property type="entry name" value="Agouti"/>
    <property type="match status" value="1"/>
</dbReference>
<dbReference type="InterPro" id="IPR027300">
    <property type="entry name" value="Agouti_dom"/>
</dbReference>
<dbReference type="Proteomes" id="UP001230051">
    <property type="component" value="Unassembled WGS sequence"/>
</dbReference>
<feature type="signal peptide" evidence="7">
    <location>
        <begin position="1"/>
        <end position="16"/>
    </location>
</feature>
<protein>
    <submittedName>
        <fullName evidence="9">Agouti-signaling protein 2b</fullName>
    </submittedName>
</protein>
<feature type="chain" id="PRO_5042214672" evidence="7">
    <location>
        <begin position="17"/>
        <end position="126"/>
    </location>
</feature>
<keyword evidence="4" id="KW-0960">Knottin</keyword>
<dbReference type="PANTHER" id="PTHR16551">
    <property type="entry name" value="AGOUTI RELATED"/>
    <property type="match status" value="1"/>
</dbReference>
<dbReference type="EMBL" id="JAGXEW010000004">
    <property type="protein sequence ID" value="KAK1172100.1"/>
    <property type="molecule type" value="Genomic_DNA"/>
</dbReference>
<dbReference type="PROSITE" id="PS51150">
    <property type="entry name" value="AGOUTI_2"/>
    <property type="match status" value="1"/>
</dbReference>
<feature type="disulfide bond" evidence="6">
    <location>
        <begin position="97"/>
        <end position="115"/>
    </location>
</feature>
<dbReference type="GO" id="GO:0070996">
    <property type="term" value="F:type 1 melanocortin receptor binding"/>
    <property type="evidence" value="ECO:0007669"/>
    <property type="project" value="TreeGrafter"/>
</dbReference>
<sequence length="126" mass="14581">MFRRLLFCYCIIQTICLKAIMEPKPSAVEENSEHPKSVVMSSVEAESLNQEKSDALLAKRQTQEQQVIRLLKPQQESWQPIRRCSRALESCIPHSLCCDLCATCHCRFFNAICYCRRLSHSCQKKT</sequence>
<comment type="caution">
    <text evidence="9">The sequence shown here is derived from an EMBL/GenBank/DDBJ whole genome shotgun (WGS) entry which is preliminary data.</text>
</comment>
<evidence type="ECO:0000256" key="4">
    <source>
        <dbReference type="ARBA" id="ARBA00022854"/>
    </source>
</evidence>
<accession>A0AAD8GD40</accession>
<evidence type="ECO:0000256" key="5">
    <source>
        <dbReference type="ARBA" id="ARBA00023157"/>
    </source>
</evidence>
<organism evidence="9 10">
    <name type="scientific">Acipenser oxyrinchus oxyrinchus</name>
    <dbReference type="NCBI Taxonomy" id="40147"/>
    <lineage>
        <taxon>Eukaryota</taxon>
        <taxon>Metazoa</taxon>
        <taxon>Chordata</taxon>
        <taxon>Craniata</taxon>
        <taxon>Vertebrata</taxon>
        <taxon>Euteleostomi</taxon>
        <taxon>Actinopterygii</taxon>
        <taxon>Chondrostei</taxon>
        <taxon>Acipenseriformes</taxon>
        <taxon>Acipenseridae</taxon>
        <taxon>Acipenser</taxon>
    </lineage>
</organism>
<dbReference type="GO" id="GO:0009755">
    <property type="term" value="P:hormone-mediated signaling pathway"/>
    <property type="evidence" value="ECO:0007669"/>
    <property type="project" value="InterPro"/>
</dbReference>
<evidence type="ECO:0000259" key="8">
    <source>
        <dbReference type="PROSITE" id="PS51150"/>
    </source>
</evidence>
<dbReference type="SMART" id="SM00792">
    <property type="entry name" value="Agouti"/>
    <property type="match status" value="1"/>
</dbReference>
<evidence type="ECO:0000313" key="9">
    <source>
        <dbReference type="EMBL" id="KAK1172100.1"/>
    </source>
</evidence>
<keyword evidence="2" id="KW-0964">Secreted</keyword>
<dbReference type="AlphaFoldDB" id="A0AAD8GD40"/>
<evidence type="ECO:0000256" key="7">
    <source>
        <dbReference type="SAM" id="SignalP"/>
    </source>
</evidence>
<keyword evidence="3 7" id="KW-0732">Signal</keyword>
<dbReference type="GO" id="GO:0008343">
    <property type="term" value="P:adult feeding behavior"/>
    <property type="evidence" value="ECO:0007669"/>
    <property type="project" value="TreeGrafter"/>
</dbReference>
<comment type="subcellular location">
    <subcellularLocation>
        <location evidence="1">Secreted</location>
    </subcellularLocation>
</comment>
<feature type="disulfide bond" evidence="6">
    <location>
        <begin position="106"/>
        <end position="113"/>
    </location>
</feature>
<gene>
    <name evidence="9" type="primary">AGRP</name>
    <name evidence="9" type="ORF">AOXY_G4589</name>
</gene>